<reference evidence="4" key="1">
    <citation type="submission" date="2022-10" db="EMBL/GenBank/DDBJ databases">
        <title>Tapping the CABI collections for fungal endophytes: first genome assemblies for Collariella, Neodidymelliopsis, Ascochyta clinopodiicola, Didymella pomorum, Didymosphaeria variabile, Neocosmospora piperis and Neocucurbitaria cava.</title>
        <authorList>
            <person name="Hill R."/>
        </authorList>
    </citation>
    <scope>NUCLEOTIDE SEQUENCE</scope>
    <source>
        <strain evidence="4">IMI 355091</strain>
    </source>
</reference>
<dbReference type="InterPro" id="IPR036291">
    <property type="entry name" value="NAD(P)-bd_dom_sf"/>
</dbReference>
<dbReference type="InterPro" id="IPR050425">
    <property type="entry name" value="NAD(P)_dehydrat-like"/>
</dbReference>
<dbReference type="Gene3D" id="3.40.50.720">
    <property type="entry name" value="NAD(P)-binding Rossmann-like Domain"/>
    <property type="match status" value="1"/>
</dbReference>
<evidence type="ECO:0000259" key="3">
    <source>
        <dbReference type="Pfam" id="PF01370"/>
    </source>
</evidence>
<organism evidence="4 5">
    <name type="scientific">Didymella pomorum</name>
    <dbReference type="NCBI Taxonomy" id="749634"/>
    <lineage>
        <taxon>Eukaryota</taxon>
        <taxon>Fungi</taxon>
        <taxon>Dikarya</taxon>
        <taxon>Ascomycota</taxon>
        <taxon>Pezizomycotina</taxon>
        <taxon>Dothideomycetes</taxon>
        <taxon>Pleosporomycetidae</taxon>
        <taxon>Pleosporales</taxon>
        <taxon>Pleosporineae</taxon>
        <taxon>Didymellaceae</taxon>
        <taxon>Didymella</taxon>
    </lineage>
</organism>
<feature type="domain" description="NAD-dependent epimerase/dehydratase" evidence="3">
    <location>
        <begin position="7"/>
        <end position="258"/>
    </location>
</feature>
<keyword evidence="5" id="KW-1185">Reference proteome</keyword>
<dbReference type="EMBL" id="JAPEVA010000067">
    <property type="protein sequence ID" value="KAJ4401927.1"/>
    <property type="molecule type" value="Genomic_DNA"/>
</dbReference>
<gene>
    <name evidence="4" type="ORF">N0V91_007580</name>
</gene>
<dbReference type="PANTHER" id="PTHR10366">
    <property type="entry name" value="NAD DEPENDENT EPIMERASE/DEHYDRATASE"/>
    <property type="match status" value="1"/>
</dbReference>
<evidence type="ECO:0000313" key="5">
    <source>
        <dbReference type="Proteomes" id="UP001140510"/>
    </source>
</evidence>
<proteinExistence type="inferred from homology"/>
<dbReference type="AlphaFoldDB" id="A0A9W8ZB65"/>
<dbReference type="PANTHER" id="PTHR10366:SF564">
    <property type="entry name" value="STEROL-4-ALPHA-CARBOXYLATE 3-DEHYDROGENASE, DECARBOXYLATING"/>
    <property type="match status" value="1"/>
</dbReference>
<dbReference type="OrthoDB" id="2735536at2759"/>
<name>A0A9W8ZB65_9PLEO</name>
<keyword evidence="1" id="KW-0560">Oxidoreductase</keyword>
<dbReference type="GO" id="GO:0016616">
    <property type="term" value="F:oxidoreductase activity, acting on the CH-OH group of donors, NAD or NADP as acceptor"/>
    <property type="evidence" value="ECO:0007669"/>
    <property type="project" value="TreeGrafter"/>
</dbReference>
<accession>A0A9W8ZB65</accession>
<comment type="similarity">
    <text evidence="2">Belongs to the NAD(P)-dependent epimerase/dehydratase family. Dihydroflavonol-4-reductase subfamily.</text>
</comment>
<dbReference type="PROSITE" id="PS51257">
    <property type="entry name" value="PROKAR_LIPOPROTEIN"/>
    <property type="match status" value="1"/>
</dbReference>
<dbReference type="InterPro" id="IPR001509">
    <property type="entry name" value="Epimerase_deHydtase"/>
</dbReference>
<evidence type="ECO:0000256" key="2">
    <source>
        <dbReference type="ARBA" id="ARBA00023445"/>
    </source>
</evidence>
<evidence type="ECO:0000313" key="4">
    <source>
        <dbReference type="EMBL" id="KAJ4401927.1"/>
    </source>
</evidence>
<dbReference type="SUPFAM" id="SSF51735">
    <property type="entry name" value="NAD(P)-binding Rossmann-fold domains"/>
    <property type="match status" value="1"/>
</dbReference>
<dbReference type="Proteomes" id="UP001140510">
    <property type="component" value="Unassembled WGS sequence"/>
</dbReference>
<sequence>MGGKGLVAITGSNGTIGYACVLYALKSGYRVRCIVRREDAIATIRSGPSVQPHLDNLEYAVVPDNAVEGAYDEAFLAAKYVVHIAGVWPLPTLHPDDEIYYPFMQSMKNVIASAKHSGTVRRIVFTQAGAGLVDSEVGDTYGRAMDQILDENVMVNAESLTYQPPLNSPHQAYCAAKAQCMDYLDQLRLDDTLPFSIAQVIPGTVIGTSEFARTAEEAKKLMDRQTRALIFNDNTPRYAFGFVHVQDCARVHIEALDQTKVPDADLPPRFVAAASTEAGLDGTQVWDKAVSMVESDFEFEIEKGLFTIGKERTPTNMPYRVVSKQTEKMLLDGKAIGGLEESVREVARWYARFVAQEHAKSGQ</sequence>
<comment type="caution">
    <text evidence="4">The sequence shown here is derived from an EMBL/GenBank/DDBJ whole genome shotgun (WGS) entry which is preliminary data.</text>
</comment>
<evidence type="ECO:0000256" key="1">
    <source>
        <dbReference type="ARBA" id="ARBA00023002"/>
    </source>
</evidence>
<dbReference type="Pfam" id="PF01370">
    <property type="entry name" value="Epimerase"/>
    <property type="match status" value="1"/>
</dbReference>
<protein>
    <recommendedName>
        <fullName evidence="3">NAD-dependent epimerase/dehydratase domain-containing protein</fullName>
    </recommendedName>
</protein>